<evidence type="ECO:0000313" key="5">
    <source>
        <dbReference type="Proteomes" id="UP000249340"/>
    </source>
</evidence>
<name>A0A345T570_9ACTN</name>
<dbReference type="Gene3D" id="3.40.50.510">
    <property type="entry name" value="Phosphotransferase system, mannose-type IIA component"/>
    <property type="match status" value="1"/>
</dbReference>
<reference evidence="5" key="1">
    <citation type="submission" date="2018-07" db="EMBL/GenBank/DDBJ databases">
        <title>Streptacidiphilus bronchialis DSM 106435 chromosome.</title>
        <authorList>
            <person name="Batra D."/>
            <person name="Gulvik C.A."/>
        </authorList>
    </citation>
    <scope>NUCLEOTIDE SEQUENCE [LARGE SCALE GENOMIC DNA]</scope>
    <source>
        <strain evidence="5">DSM 106435</strain>
    </source>
</reference>
<gene>
    <name evidence="4" type="ORF">C7M71_003325</name>
</gene>
<dbReference type="SUPFAM" id="SSF53062">
    <property type="entry name" value="PTS system fructose IIA component-like"/>
    <property type="match status" value="1"/>
</dbReference>
<dbReference type="AlphaFoldDB" id="A0A345T570"/>
<dbReference type="EMBL" id="CP031264">
    <property type="protein sequence ID" value="AXI81125.1"/>
    <property type="molecule type" value="Genomic_DNA"/>
</dbReference>
<dbReference type="InterPro" id="IPR004701">
    <property type="entry name" value="PTS_EIIA_man-typ"/>
</dbReference>
<evidence type="ECO:0000313" key="4">
    <source>
        <dbReference type="EMBL" id="AXI81125.1"/>
    </source>
</evidence>
<dbReference type="PROSITE" id="PS51096">
    <property type="entry name" value="PTS_EIIA_TYPE_4"/>
    <property type="match status" value="1"/>
</dbReference>
<feature type="region of interest" description="Disordered" evidence="2">
    <location>
        <begin position="1"/>
        <end position="29"/>
    </location>
</feature>
<accession>A0A345T570</accession>
<evidence type="ECO:0000259" key="3">
    <source>
        <dbReference type="PROSITE" id="PS51096"/>
    </source>
</evidence>
<dbReference type="PANTHER" id="PTHR38594:SF1">
    <property type="entry name" value="PEP-DEPENDENT DIHYDROXYACETONE KINASE, PHOSPHORYL DONOR SUBUNIT DHAM"/>
    <property type="match status" value="1"/>
</dbReference>
<proteinExistence type="predicted"/>
<dbReference type="GO" id="GO:0016020">
    <property type="term" value="C:membrane"/>
    <property type="evidence" value="ECO:0007669"/>
    <property type="project" value="InterPro"/>
</dbReference>
<dbReference type="InterPro" id="IPR039643">
    <property type="entry name" value="DhaM"/>
</dbReference>
<evidence type="ECO:0000256" key="1">
    <source>
        <dbReference type="ARBA" id="ARBA00022679"/>
    </source>
</evidence>
<dbReference type="Pfam" id="PF03610">
    <property type="entry name" value="EIIA-man"/>
    <property type="match status" value="1"/>
</dbReference>
<protein>
    <submittedName>
        <fullName evidence="4">PTS fructose transporter subunit IIA</fullName>
    </submittedName>
</protein>
<dbReference type="GO" id="GO:0009401">
    <property type="term" value="P:phosphoenolpyruvate-dependent sugar phosphotransferase system"/>
    <property type="evidence" value="ECO:0007669"/>
    <property type="project" value="InterPro"/>
</dbReference>
<dbReference type="KEGG" id="stri:C7M71_003325"/>
<dbReference type="GO" id="GO:0047324">
    <property type="term" value="F:phosphoenolpyruvate-glycerone phosphotransferase activity"/>
    <property type="evidence" value="ECO:0007669"/>
    <property type="project" value="InterPro"/>
</dbReference>
<dbReference type="Proteomes" id="UP000249340">
    <property type="component" value="Chromosome"/>
</dbReference>
<evidence type="ECO:0000256" key="2">
    <source>
        <dbReference type="SAM" id="MobiDB-lite"/>
    </source>
</evidence>
<keyword evidence="5" id="KW-1185">Reference proteome</keyword>
<feature type="compositionally biased region" description="Low complexity" evidence="2">
    <location>
        <begin position="1"/>
        <end position="12"/>
    </location>
</feature>
<dbReference type="PANTHER" id="PTHR38594">
    <property type="entry name" value="PEP-DEPENDENT DIHYDROXYACETONE KINASE, PHOSPHORYL DONOR SUBUNIT DHAM"/>
    <property type="match status" value="1"/>
</dbReference>
<organism evidence="4 5">
    <name type="scientific">Peterkaempfera bronchialis</name>
    <dbReference type="NCBI Taxonomy" id="2126346"/>
    <lineage>
        <taxon>Bacteria</taxon>
        <taxon>Bacillati</taxon>
        <taxon>Actinomycetota</taxon>
        <taxon>Actinomycetes</taxon>
        <taxon>Kitasatosporales</taxon>
        <taxon>Streptomycetaceae</taxon>
        <taxon>Peterkaempfera</taxon>
    </lineage>
</organism>
<keyword evidence="1" id="KW-0808">Transferase</keyword>
<dbReference type="GO" id="GO:0019563">
    <property type="term" value="P:glycerol catabolic process"/>
    <property type="evidence" value="ECO:0007669"/>
    <property type="project" value="InterPro"/>
</dbReference>
<dbReference type="InterPro" id="IPR036662">
    <property type="entry name" value="PTS_EIIA_man-typ_sf"/>
</dbReference>
<sequence length="167" mass="16403">MGEAPSASPRTSARPRRGRPAEAQPVTAHPAELDRVGVVLVSHSRAVAAATAALAIGLAGTGDPAPVSTAGGTEEGGLGTSAALVLAAARRVDQGVGVVVLSDLGSAVGTVRSLLAEADRNGLPFPTRFADAPFVEGAVAAVVTASAGGDLAAVVDAAEDAYRFRKG</sequence>
<feature type="domain" description="PTS EIIA type-4" evidence="3">
    <location>
        <begin position="35"/>
        <end position="167"/>
    </location>
</feature>